<dbReference type="SUPFAM" id="SSF89009">
    <property type="entry name" value="GAT-like domain"/>
    <property type="match status" value="1"/>
</dbReference>
<dbReference type="GO" id="GO:0030136">
    <property type="term" value="C:clathrin-coated vesicle"/>
    <property type="evidence" value="ECO:0007669"/>
    <property type="project" value="UniProtKB-SubCell"/>
</dbReference>
<evidence type="ECO:0000256" key="1">
    <source>
        <dbReference type="ARBA" id="ARBA00004132"/>
    </source>
</evidence>
<evidence type="ECO:0000256" key="2">
    <source>
        <dbReference type="ARBA" id="ARBA00004555"/>
    </source>
</evidence>
<protein>
    <recommendedName>
        <fullName evidence="5">ENTH domain-containing protein</fullName>
    </recommendedName>
</protein>
<feature type="domain" description="ENTH" evidence="5">
    <location>
        <begin position="24"/>
        <end position="162"/>
    </location>
</feature>
<dbReference type="PROSITE" id="PS50942">
    <property type="entry name" value="ENTH"/>
    <property type="match status" value="1"/>
</dbReference>
<dbReference type="SMART" id="SM00273">
    <property type="entry name" value="ENTH"/>
    <property type="match status" value="1"/>
</dbReference>
<dbReference type="PANTHER" id="PTHR22951">
    <property type="entry name" value="CLATHRIN ASSEMBLY PROTEIN"/>
    <property type="match status" value="1"/>
</dbReference>
<dbReference type="Gene3D" id="1.20.58.150">
    <property type="entry name" value="ANTH domain"/>
    <property type="match status" value="1"/>
</dbReference>
<reference evidence="6" key="1">
    <citation type="submission" date="2020-03" db="EMBL/GenBank/DDBJ databases">
        <title>A high-quality chromosome-level genome assembly of a woody plant with both climbing and erect habits, Rhamnella rubrinervis.</title>
        <authorList>
            <person name="Lu Z."/>
            <person name="Yang Y."/>
            <person name="Zhu X."/>
            <person name="Sun Y."/>
        </authorList>
    </citation>
    <scope>NUCLEOTIDE SEQUENCE</scope>
    <source>
        <strain evidence="6">BYM</strain>
        <tissue evidence="6">Leaf</tissue>
    </source>
</reference>
<gene>
    <name evidence="6" type="ORF">FNV43_RR26818</name>
</gene>
<dbReference type="EMBL" id="VOIH02000012">
    <property type="protein sequence ID" value="KAF3432079.1"/>
    <property type="molecule type" value="Genomic_DNA"/>
</dbReference>
<evidence type="ECO:0000313" key="7">
    <source>
        <dbReference type="Proteomes" id="UP000796880"/>
    </source>
</evidence>
<dbReference type="InterPro" id="IPR011417">
    <property type="entry name" value="ANTH_dom"/>
</dbReference>
<dbReference type="GO" id="GO:0005905">
    <property type="term" value="C:clathrin-coated pit"/>
    <property type="evidence" value="ECO:0007669"/>
    <property type="project" value="TreeGrafter"/>
</dbReference>
<dbReference type="GO" id="GO:0005794">
    <property type="term" value="C:Golgi apparatus"/>
    <property type="evidence" value="ECO:0007669"/>
    <property type="project" value="UniProtKB-SubCell"/>
</dbReference>
<dbReference type="InterPro" id="IPR008942">
    <property type="entry name" value="ENTH_VHS"/>
</dbReference>
<evidence type="ECO:0000256" key="4">
    <source>
        <dbReference type="ARBA" id="ARBA00023329"/>
    </source>
</evidence>
<dbReference type="Gene3D" id="1.25.40.90">
    <property type="match status" value="1"/>
</dbReference>
<dbReference type="Pfam" id="PF07651">
    <property type="entry name" value="ANTH"/>
    <property type="match status" value="1"/>
</dbReference>
<dbReference type="GO" id="GO:0006900">
    <property type="term" value="P:vesicle budding from membrane"/>
    <property type="evidence" value="ECO:0007669"/>
    <property type="project" value="TreeGrafter"/>
</dbReference>
<accession>A0A8K0DQ20</accession>
<dbReference type="FunFam" id="1.20.58.150:FF:000005">
    <property type="entry name" value="putative clathrin assembly protein At2g25430"/>
    <property type="match status" value="1"/>
</dbReference>
<dbReference type="PANTHER" id="PTHR22951:SF22">
    <property type="entry name" value="ENTH DOMAIN-CONTAINING PROTEIN"/>
    <property type="match status" value="1"/>
</dbReference>
<dbReference type="OrthoDB" id="1723360at2759"/>
<comment type="subcellular location">
    <subcellularLocation>
        <location evidence="1">Cytoplasmic vesicle</location>
        <location evidence="1">Clathrin-coated vesicle</location>
    </subcellularLocation>
    <subcellularLocation>
        <location evidence="2">Golgi apparatus</location>
    </subcellularLocation>
</comment>
<keyword evidence="7" id="KW-1185">Reference proteome</keyword>
<dbReference type="InterPro" id="IPR013809">
    <property type="entry name" value="ENTH"/>
</dbReference>
<dbReference type="InterPro" id="IPR014712">
    <property type="entry name" value="ANTH_dom_sf"/>
</dbReference>
<organism evidence="6 7">
    <name type="scientific">Rhamnella rubrinervis</name>
    <dbReference type="NCBI Taxonomy" id="2594499"/>
    <lineage>
        <taxon>Eukaryota</taxon>
        <taxon>Viridiplantae</taxon>
        <taxon>Streptophyta</taxon>
        <taxon>Embryophyta</taxon>
        <taxon>Tracheophyta</taxon>
        <taxon>Spermatophyta</taxon>
        <taxon>Magnoliopsida</taxon>
        <taxon>eudicotyledons</taxon>
        <taxon>Gunneridae</taxon>
        <taxon>Pentapetalae</taxon>
        <taxon>rosids</taxon>
        <taxon>fabids</taxon>
        <taxon>Rosales</taxon>
        <taxon>Rhamnaceae</taxon>
        <taxon>rhamnoid group</taxon>
        <taxon>Rhamneae</taxon>
        <taxon>Rhamnella</taxon>
    </lineage>
</organism>
<keyword evidence="3" id="KW-0333">Golgi apparatus</keyword>
<dbReference type="GO" id="GO:0005545">
    <property type="term" value="F:1-phosphatidylinositol binding"/>
    <property type="evidence" value="ECO:0007669"/>
    <property type="project" value="InterPro"/>
</dbReference>
<dbReference type="AlphaFoldDB" id="A0A8K0DQ20"/>
<dbReference type="GO" id="GO:0032050">
    <property type="term" value="F:clathrin heavy chain binding"/>
    <property type="evidence" value="ECO:0007669"/>
    <property type="project" value="TreeGrafter"/>
</dbReference>
<evidence type="ECO:0000313" key="6">
    <source>
        <dbReference type="EMBL" id="KAF3432079.1"/>
    </source>
</evidence>
<dbReference type="GO" id="GO:0048268">
    <property type="term" value="P:clathrin coat assembly"/>
    <property type="evidence" value="ECO:0007669"/>
    <property type="project" value="InterPro"/>
</dbReference>
<sequence>MQRRFRRIFTSLKERSSVNYAKMVTVGGLCNLEIIIIKATPPDDLPLPEKYVHELLKVFSISQSSFKAFSLGFTRRFGKTKCWRVALKCLLLLHRLLRSLPPNSPFRSELLWSRSNGLLSLYPCHFRDESSSASENYTAFIRSYAHLLDEALYSISMKINEVAHHHEEEEELVLQESISDKMKELGQKLEVLPQLQSLIDRIMDCRPVGPAARSFIVQSAMKHIIRESFACYKSYRKDMAVVLDNLFQLPYKSSVLGFGIYKKAAVQANQLSEFYDWCKAKGLCGAYEYPFIDRIPHIQIQALETFLNGMWELTESSSSTSGSSSSTSGSSSSVVESRWTFTEEEGDRVLAVALRKFNGDEEEPLIKFEDDSEDKSWETLLEASINVPPGHQSLMFFNSNGYITNGYGDDSGIGNGFYGDGKDDFKMEMSNSYALNSVHQYQCLSMPNHQGSFASNNSYPRGL</sequence>
<evidence type="ECO:0000256" key="3">
    <source>
        <dbReference type="ARBA" id="ARBA00023034"/>
    </source>
</evidence>
<name>A0A8K0DQ20_9ROSA</name>
<dbReference type="InterPro" id="IPR045192">
    <property type="entry name" value="AP180-like"/>
</dbReference>
<evidence type="ECO:0000259" key="5">
    <source>
        <dbReference type="PROSITE" id="PS50942"/>
    </source>
</evidence>
<dbReference type="GO" id="GO:0000149">
    <property type="term" value="F:SNARE binding"/>
    <property type="evidence" value="ECO:0007669"/>
    <property type="project" value="TreeGrafter"/>
</dbReference>
<comment type="caution">
    <text evidence="6">The sequence shown here is derived from an EMBL/GenBank/DDBJ whole genome shotgun (WGS) entry which is preliminary data.</text>
</comment>
<proteinExistence type="predicted"/>
<dbReference type="GO" id="GO:0005546">
    <property type="term" value="F:phosphatidylinositol-4,5-bisphosphate binding"/>
    <property type="evidence" value="ECO:0007669"/>
    <property type="project" value="TreeGrafter"/>
</dbReference>
<keyword evidence="4" id="KW-0968">Cytoplasmic vesicle</keyword>
<dbReference type="GO" id="GO:0072583">
    <property type="term" value="P:clathrin-dependent endocytosis"/>
    <property type="evidence" value="ECO:0007669"/>
    <property type="project" value="InterPro"/>
</dbReference>
<dbReference type="Proteomes" id="UP000796880">
    <property type="component" value="Unassembled WGS sequence"/>
</dbReference>
<dbReference type="SUPFAM" id="SSF48464">
    <property type="entry name" value="ENTH/VHS domain"/>
    <property type="match status" value="1"/>
</dbReference>